<dbReference type="SUPFAM" id="SSF56300">
    <property type="entry name" value="Metallo-dependent phosphatases"/>
    <property type="match status" value="1"/>
</dbReference>
<dbReference type="CDD" id="cd07381">
    <property type="entry name" value="MPP_CapA"/>
    <property type="match status" value="1"/>
</dbReference>
<accession>A0A8T9AHN3</accession>
<keyword evidence="5" id="KW-1185">Reference proteome</keyword>
<evidence type="ECO:0000313" key="5">
    <source>
        <dbReference type="Proteomes" id="UP000235507"/>
    </source>
</evidence>
<gene>
    <name evidence="4" type="ORF">C1D09_030375</name>
</gene>
<dbReference type="PANTHER" id="PTHR33393">
    <property type="entry name" value="POLYGLUTAMINE SYNTHESIS ACCESSORY PROTEIN RV0574C-RELATED"/>
    <property type="match status" value="1"/>
</dbReference>
<dbReference type="OrthoDB" id="9810718at2"/>
<name>A0A8T9AHN3_9HYPH</name>
<organism evidence="4 5">
    <name type="scientific">Mesorhizobium intechi</name>
    <dbReference type="NCBI Taxonomy" id="537601"/>
    <lineage>
        <taxon>Bacteria</taxon>
        <taxon>Pseudomonadati</taxon>
        <taxon>Pseudomonadota</taxon>
        <taxon>Alphaproteobacteria</taxon>
        <taxon>Hyphomicrobiales</taxon>
        <taxon>Phyllobacteriaceae</taxon>
        <taxon>Mesorhizobium</taxon>
    </lineage>
</organism>
<comment type="caution">
    <text evidence="4">The sequence shown here is derived from an EMBL/GenBank/DDBJ whole genome shotgun (WGS) entry which is preliminary data.</text>
</comment>
<dbReference type="PANTHER" id="PTHR33393:SF13">
    <property type="entry name" value="PGA BIOSYNTHESIS PROTEIN CAPA"/>
    <property type="match status" value="1"/>
</dbReference>
<dbReference type="InterPro" id="IPR029052">
    <property type="entry name" value="Metallo-depent_PP-like"/>
</dbReference>
<feature type="domain" description="Capsule synthesis protein CapA" evidence="3">
    <location>
        <begin position="36"/>
        <end position="339"/>
    </location>
</feature>
<dbReference type="Proteomes" id="UP000235507">
    <property type="component" value="Unassembled WGS sequence"/>
</dbReference>
<dbReference type="SMART" id="SM00854">
    <property type="entry name" value="PGA_cap"/>
    <property type="match status" value="1"/>
</dbReference>
<sequence>MEAIMNSQNSVIRPTQEDDGFDTIGSTSTNVEDGFTMAAVGDLLYARPVTKGYYPGLSDVLKTFQGADVTFGNLETNILDFQSKGCPQAEYGGAYCISSPELGADLKAMGFNMLSRANNHTLDWGVEGMRETSRALEQNGIVHAGAGETLAQAGAPRFLETPRGRVAMVSFATTFMPMARACDPAGEAPGRPGLNSLRLTKSIEVPREMLESLRRIKHALPGYRSATETSDRVVLEEVIYRAGDKVGYNFEPQPRDIVDILRNVRQGKQMSDFCIATNHGHEPGEWCQEPLEYEQSFARRLIDAGADAYIVHGPHILRGIEIYKGRPIFYSLGNFFCQDLRTPAGADMFDLFGKDPRINTDAEVTIDHLANGFPTAEGRLGPQSGAIFYESVVAISRFEHNQLAELRLYPIELRRSQRFANRGVPRLAPTPQARAILERLQKLSMPFGTQIEIENEFGVVRLKPL</sequence>
<dbReference type="InterPro" id="IPR052169">
    <property type="entry name" value="CW_Biosynth-Accessory"/>
</dbReference>
<proteinExistence type="inferred from homology"/>
<protein>
    <submittedName>
        <fullName evidence="4">CapA family protein</fullName>
    </submittedName>
</protein>
<dbReference type="Pfam" id="PF09587">
    <property type="entry name" value="PGA_cap"/>
    <property type="match status" value="1"/>
</dbReference>
<feature type="compositionally biased region" description="Polar residues" evidence="2">
    <location>
        <begin position="1"/>
        <end position="13"/>
    </location>
</feature>
<dbReference type="InterPro" id="IPR019079">
    <property type="entry name" value="Capsule_synth_CapA"/>
</dbReference>
<evidence type="ECO:0000259" key="3">
    <source>
        <dbReference type="SMART" id="SM00854"/>
    </source>
</evidence>
<comment type="similarity">
    <text evidence="1">Belongs to the CapA family.</text>
</comment>
<dbReference type="EMBL" id="PNOT02000361">
    <property type="protein sequence ID" value="TSE02341.1"/>
    <property type="molecule type" value="Genomic_DNA"/>
</dbReference>
<reference evidence="4" key="1">
    <citation type="submission" date="2019-07" db="EMBL/GenBank/DDBJ databases">
        <title>Mesorhizobum intechiensis sp. nov. isolated from nodules of Lotus tenuis growing in lowlands of the Flooding Pampa, Argentina.</title>
        <authorList>
            <person name="Estrella M.J."/>
            <person name="Torres Tejerizo G.A."/>
            <person name="Cumpa Velazquez L.M."/>
            <person name="Fontana F."/>
            <person name="Hansen L."/>
            <person name="Pistorio M."/>
            <person name="Sannazzaro A.I."/>
        </authorList>
    </citation>
    <scope>NUCLEOTIDE SEQUENCE</scope>
    <source>
        <strain evidence="4">BD68</strain>
    </source>
</reference>
<evidence type="ECO:0000256" key="2">
    <source>
        <dbReference type="SAM" id="MobiDB-lite"/>
    </source>
</evidence>
<evidence type="ECO:0000256" key="1">
    <source>
        <dbReference type="ARBA" id="ARBA00005662"/>
    </source>
</evidence>
<dbReference type="AlphaFoldDB" id="A0A8T9AHN3"/>
<feature type="region of interest" description="Disordered" evidence="2">
    <location>
        <begin position="1"/>
        <end position="26"/>
    </location>
</feature>
<evidence type="ECO:0000313" key="4">
    <source>
        <dbReference type="EMBL" id="TSE02341.1"/>
    </source>
</evidence>